<dbReference type="AlphaFoldDB" id="M7TR80"/>
<keyword evidence="5 9" id="KW-0560">Oxidoreductase</keyword>
<evidence type="ECO:0000256" key="7">
    <source>
        <dbReference type="ARBA" id="ARBA00023033"/>
    </source>
</evidence>
<dbReference type="eggNOG" id="KOG0158">
    <property type="taxonomic scope" value="Eukaryota"/>
</dbReference>
<dbReference type="HOGENOM" id="CLU_001570_14_11_1"/>
<keyword evidence="10" id="KW-1133">Transmembrane helix</keyword>
<keyword evidence="10" id="KW-0812">Transmembrane</keyword>
<dbReference type="PANTHER" id="PTHR24305:SF230">
    <property type="entry name" value="P450, PUTATIVE (EUROFUNG)-RELATED"/>
    <property type="match status" value="1"/>
</dbReference>
<dbReference type="InterPro" id="IPR001128">
    <property type="entry name" value="Cyt_P450"/>
</dbReference>
<dbReference type="InterPro" id="IPR002401">
    <property type="entry name" value="Cyt_P450_E_grp-I"/>
</dbReference>
<dbReference type="KEGG" id="ela:UCREL1_451"/>
<evidence type="ECO:0000256" key="1">
    <source>
        <dbReference type="ARBA" id="ARBA00001971"/>
    </source>
</evidence>
<dbReference type="OMA" id="EQEPTFK"/>
<evidence type="ECO:0000256" key="5">
    <source>
        <dbReference type="ARBA" id="ARBA00023002"/>
    </source>
</evidence>
<evidence type="ECO:0000313" key="11">
    <source>
        <dbReference type="EMBL" id="EMR72486.1"/>
    </source>
</evidence>
<evidence type="ECO:0000256" key="8">
    <source>
        <dbReference type="PIRSR" id="PIRSR602401-1"/>
    </source>
</evidence>
<dbReference type="InterPro" id="IPR036396">
    <property type="entry name" value="Cyt_P450_sf"/>
</dbReference>
<dbReference type="GO" id="GO:0005506">
    <property type="term" value="F:iron ion binding"/>
    <property type="evidence" value="ECO:0007669"/>
    <property type="project" value="InterPro"/>
</dbReference>
<evidence type="ECO:0000256" key="3">
    <source>
        <dbReference type="ARBA" id="ARBA00022617"/>
    </source>
</evidence>
<organism evidence="11 12">
    <name type="scientific">Eutypa lata (strain UCR-EL1)</name>
    <name type="common">Grapevine dieback disease fungus</name>
    <name type="synonym">Eutypa armeniacae</name>
    <dbReference type="NCBI Taxonomy" id="1287681"/>
    <lineage>
        <taxon>Eukaryota</taxon>
        <taxon>Fungi</taxon>
        <taxon>Dikarya</taxon>
        <taxon>Ascomycota</taxon>
        <taxon>Pezizomycotina</taxon>
        <taxon>Sordariomycetes</taxon>
        <taxon>Xylariomycetidae</taxon>
        <taxon>Xylariales</taxon>
        <taxon>Diatrypaceae</taxon>
        <taxon>Eutypa</taxon>
    </lineage>
</organism>
<keyword evidence="3 8" id="KW-0349">Heme</keyword>
<dbReference type="GO" id="GO:0020037">
    <property type="term" value="F:heme binding"/>
    <property type="evidence" value="ECO:0007669"/>
    <property type="project" value="InterPro"/>
</dbReference>
<keyword evidence="10" id="KW-0472">Membrane</keyword>
<keyword evidence="6 8" id="KW-0408">Iron</keyword>
<keyword evidence="4 8" id="KW-0479">Metal-binding</keyword>
<dbReference type="InterPro" id="IPR017972">
    <property type="entry name" value="Cyt_P450_CS"/>
</dbReference>
<dbReference type="GO" id="GO:0009403">
    <property type="term" value="P:toxin biosynthetic process"/>
    <property type="evidence" value="ECO:0007669"/>
    <property type="project" value="UniProtKB-ARBA"/>
</dbReference>
<evidence type="ECO:0000256" key="9">
    <source>
        <dbReference type="RuleBase" id="RU000461"/>
    </source>
</evidence>
<dbReference type="PRINTS" id="PR00463">
    <property type="entry name" value="EP450I"/>
</dbReference>
<dbReference type="Proteomes" id="UP000012174">
    <property type="component" value="Unassembled WGS sequence"/>
</dbReference>
<dbReference type="Pfam" id="PF00067">
    <property type="entry name" value="p450"/>
    <property type="match status" value="1"/>
</dbReference>
<dbReference type="FunFam" id="1.10.630.10:FF:000047">
    <property type="entry name" value="Cytochrome P450 monooxygenase"/>
    <property type="match status" value="1"/>
</dbReference>
<evidence type="ECO:0000256" key="4">
    <source>
        <dbReference type="ARBA" id="ARBA00022723"/>
    </source>
</evidence>
<dbReference type="InterPro" id="IPR050121">
    <property type="entry name" value="Cytochrome_P450_monoxygenase"/>
</dbReference>
<evidence type="ECO:0000313" key="12">
    <source>
        <dbReference type="Proteomes" id="UP000012174"/>
    </source>
</evidence>
<dbReference type="SUPFAM" id="SSF48264">
    <property type="entry name" value="Cytochrome P450"/>
    <property type="match status" value="1"/>
</dbReference>
<dbReference type="GO" id="GO:0004497">
    <property type="term" value="F:monooxygenase activity"/>
    <property type="evidence" value="ECO:0007669"/>
    <property type="project" value="UniProtKB-KW"/>
</dbReference>
<dbReference type="CDD" id="cd11058">
    <property type="entry name" value="CYP60B-like"/>
    <property type="match status" value="1"/>
</dbReference>
<dbReference type="STRING" id="1287681.M7TR80"/>
<dbReference type="EMBL" id="KB705446">
    <property type="protein sequence ID" value="EMR72486.1"/>
    <property type="molecule type" value="Genomic_DNA"/>
</dbReference>
<accession>M7TR80</accession>
<reference evidence="12" key="1">
    <citation type="journal article" date="2013" name="Genome Announc.">
        <title>Draft genome sequence of the grapevine dieback fungus Eutypa lata UCR-EL1.</title>
        <authorList>
            <person name="Blanco-Ulate B."/>
            <person name="Rolshausen P.E."/>
            <person name="Cantu D."/>
        </authorList>
    </citation>
    <scope>NUCLEOTIDE SEQUENCE [LARGE SCALE GENOMIC DNA]</scope>
    <source>
        <strain evidence="12">UCR-EL1</strain>
    </source>
</reference>
<comment type="similarity">
    <text evidence="2 9">Belongs to the cytochrome P450 family.</text>
</comment>
<evidence type="ECO:0000256" key="10">
    <source>
        <dbReference type="SAM" id="Phobius"/>
    </source>
</evidence>
<protein>
    <submittedName>
        <fullName evidence="11">Putative trichothecene c-15 hydroxylase protein</fullName>
    </submittedName>
</protein>
<evidence type="ECO:0000256" key="6">
    <source>
        <dbReference type="ARBA" id="ARBA00023004"/>
    </source>
</evidence>
<dbReference type="PROSITE" id="PS00086">
    <property type="entry name" value="CYTOCHROME_P450"/>
    <property type="match status" value="1"/>
</dbReference>
<proteinExistence type="inferred from homology"/>
<dbReference type="GO" id="GO:0016705">
    <property type="term" value="F:oxidoreductase activity, acting on paired donors, with incorporation or reduction of molecular oxygen"/>
    <property type="evidence" value="ECO:0007669"/>
    <property type="project" value="InterPro"/>
</dbReference>
<sequence length="494" mass="55590">MGLLLHFDNGVSPLGVAIALPLFSVGLLLVYVVWIAVYSAFFHPLRKYPGPKLWAMTRIPYTHMFLSGQAHMRMLELHKAYGPVVRVAPDVLAYNHPDAAKEIRGHRKGGQSENGKDPVHSGLLTRNVVGATRADHGRFRRALAHGFSAQAMRDQQPIILGYVDLLFKRLHEECSGGTQKLDMEKWYNYTTFDIIGDLAFGESFHCLDTSDYHPWVSLVFMAIKSMAWQVSLNRYTTISPLIKKFILPPHLASKFKEHGQLAQAKLAKRLSMDTDRQDFHLTFEEKTSNASTLIIAGSETTATALSAATYYLGTNTHALAAVTKEVRSAFASEEDIDLLSVQNLPYMAAVIDETLRMYPPAPGGQPRQVHEGGDVILGQYVPSGTKVEVWQWSSYHNPAMFVRPDDFVPERWLGDPRFAADCKDAFLPFSVGPRNCIGQNLAYAEMRLILSKLLWNFDIKLAEESRGWDVRSQYYILWEKGSVYTYLTPRKGFA</sequence>
<dbReference type="OrthoDB" id="1470350at2759"/>
<dbReference type="Gene3D" id="1.10.630.10">
    <property type="entry name" value="Cytochrome P450"/>
    <property type="match status" value="1"/>
</dbReference>
<dbReference type="PANTHER" id="PTHR24305">
    <property type="entry name" value="CYTOCHROME P450"/>
    <property type="match status" value="1"/>
</dbReference>
<keyword evidence="12" id="KW-1185">Reference proteome</keyword>
<gene>
    <name evidence="11" type="ORF">UCREL1_451</name>
</gene>
<keyword evidence="7 9" id="KW-0503">Monooxygenase</keyword>
<comment type="cofactor">
    <cofactor evidence="1 8">
        <name>heme</name>
        <dbReference type="ChEBI" id="CHEBI:30413"/>
    </cofactor>
</comment>
<evidence type="ECO:0000256" key="2">
    <source>
        <dbReference type="ARBA" id="ARBA00010617"/>
    </source>
</evidence>
<feature type="transmembrane region" description="Helical" evidence="10">
    <location>
        <begin position="20"/>
        <end position="42"/>
    </location>
</feature>
<name>M7TR80_EUTLA</name>
<dbReference type="PRINTS" id="PR00385">
    <property type="entry name" value="P450"/>
</dbReference>
<feature type="binding site" description="axial binding residue" evidence="8">
    <location>
        <position position="436"/>
    </location>
    <ligand>
        <name>heme</name>
        <dbReference type="ChEBI" id="CHEBI:30413"/>
    </ligand>
    <ligandPart>
        <name>Fe</name>
        <dbReference type="ChEBI" id="CHEBI:18248"/>
    </ligandPart>
</feature>